<proteinExistence type="predicted"/>
<organism evidence="1 2">
    <name type="scientific">Dactylosporangium siamense</name>
    <dbReference type="NCBI Taxonomy" id="685454"/>
    <lineage>
        <taxon>Bacteria</taxon>
        <taxon>Bacillati</taxon>
        <taxon>Actinomycetota</taxon>
        <taxon>Actinomycetes</taxon>
        <taxon>Micromonosporales</taxon>
        <taxon>Micromonosporaceae</taxon>
        <taxon>Dactylosporangium</taxon>
    </lineage>
</organism>
<name>A0A919UEN3_9ACTN</name>
<dbReference type="RefSeq" id="WP_203849518.1">
    <property type="nucleotide sequence ID" value="NZ_BAAAVW010000019.1"/>
</dbReference>
<dbReference type="EMBL" id="BONQ01000087">
    <property type="protein sequence ID" value="GIG47803.1"/>
    <property type="molecule type" value="Genomic_DNA"/>
</dbReference>
<dbReference type="Proteomes" id="UP000660611">
    <property type="component" value="Unassembled WGS sequence"/>
</dbReference>
<sequence length="300" mass="33534">MNPGQPDRDRLDAHASDQRGLFTRAQALSCGYTSPRIRTKLQTGDWAPILRDVFADRGLPVTPRLRDVAAQLALPSAVLAGPSAARWHGWDVPSTETFVAFEARRPRIRHVHVLTREVPETDICVVDDRRVTTAERTVYDCARLLPDGTATALLATALQECWTTMPDLATRIRDATGRHGTPRLVRLIRSVAMGNRTSAQQLAGRLLQRAGIWGWSPQEPISDRWGLIGLGDMVFPEAKLVIELGIEELEPSTPLRNRHTRLAAAGWTVVSYTWNDLTTRPSDLVAELRQHLDRLTPVRW</sequence>
<evidence type="ECO:0008006" key="3">
    <source>
        <dbReference type="Google" id="ProtNLM"/>
    </source>
</evidence>
<evidence type="ECO:0000313" key="1">
    <source>
        <dbReference type="EMBL" id="GIG47803.1"/>
    </source>
</evidence>
<protein>
    <recommendedName>
        <fullName evidence="3">DUF559 domain-containing protein</fullName>
    </recommendedName>
</protein>
<keyword evidence="2" id="KW-1185">Reference proteome</keyword>
<evidence type="ECO:0000313" key="2">
    <source>
        <dbReference type="Proteomes" id="UP000660611"/>
    </source>
</evidence>
<reference evidence="1" key="1">
    <citation type="submission" date="2021-01" db="EMBL/GenBank/DDBJ databases">
        <title>Whole genome shotgun sequence of Dactylosporangium siamense NBRC 106093.</title>
        <authorList>
            <person name="Komaki H."/>
            <person name="Tamura T."/>
        </authorList>
    </citation>
    <scope>NUCLEOTIDE SEQUENCE</scope>
    <source>
        <strain evidence="1">NBRC 106093</strain>
    </source>
</reference>
<dbReference type="AlphaFoldDB" id="A0A919UEN3"/>
<gene>
    <name evidence="1" type="ORF">Dsi01nite_058440</name>
</gene>
<accession>A0A919UEN3</accession>
<comment type="caution">
    <text evidence="1">The sequence shown here is derived from an EMBL/GenBank/DDBJ whole genome shotgun (WGS) entry which is preliminary data.</text>
</comment>